<proteinExistence type="predicted"/>
<reference evidence="4" key="3">
    <citation type="submission" date="2020-10" db="UniProtKB">
        <authorList>
            <consortium name="WormBaseParasite"/>
        </authorList>
    </citation>
    <scope>IDENTIFICATION</scope>
</reference>
<keyword evidence="1" id="KW-0732">Signal</keyword>
<evidence type="ECO:0000313" key="4">
    <source>
        <dbReference type="WBParaSite" id="EgrG_000071200"/>
    </source>
</evidence>
<dbReference type="WBParaSite" id="EgrG_000071200">
    <property type="protein sequence ID" value="EgrG_000071200"/>
    <property type="gene ID" value="EgrG_000071200"/>
</dbReference>
<evidence type="ECO:0000313" key="3">
    <source>
        <dbReference type="Proteomes" id="UP000492820"/>
    </source>
</evidence>
<sequence>MKVKSCLYFSGLILFSLIWTRSKAVEKVPSFLGCSELEYQCDTANGCGYIGDSTYCVTTCTMCTWCVTELWKFKRMCRPRMVFCCAFGKCHFFGLCSDLNIRPANQSATRS</sequence>
<evidence type="ECO:0000313" key="2">
    <source>
        <dbReference type="EMBL" id="CDS21956.1"/>
    </source>
</evidence>
<protein>
    <submittedName>
        <fullName evidence="4">Expressed conserved protein</fullName>
    </submittedName>
</protein>
<reference evidence="2" key="2">
    <citation type="submission" date="2014-06" db="EMBL/GenBank/DDBJ databases">
        <authorList>
            <person name="Aslett M."/>
        </authorList>
    </citation>
    <scope>NUCLEOTIDE SEQUENCE</scope>
</reference>
<name>A0A068WWE0_ECHGR</name>
<dbReference type="EMBL" id="LK028585">
    <property type="protein sequence ID" value="CDS21956.1"/>
    <property type="molecule type" value="Genomic_DNA"/>
</dbReference>
<gene>
    <name evidence="2" type="ORF">EgrG_000071200</name>
</gene>
<dbReference type="Proteomes" id="UP000492820">
    <property type="component" value="Unassembled WGS sequence"/>
</dbReference>
<organism evidence="2">
    <name type="scientific">Echinococcus granulosus</name>
    <name type="common">Hydatid tapeworm</name>
    <dbReference type="NCBI Taxonomy" id="6210"/>
    <lineage>
        <taxon>Eukaryota</taxon>
        <taxon>Metazoa</taxon>
        <taxon>Spiralia</taxon>
        <taxon>Lophotrochozoa</taxon>
        <taxon>Platyhelminthes</taxon>
        <taxon>Cestoda</taxon>
        <taxon>Eucestoda</taxon>
        <taxon>Cyclophyllidea</taxon>
        <taxon>Taeniidae</taxon>
        <taxon>Echinococcus</taxon>
        <taxon>Echinococcus granulosus group</taxon>
    </lineage>
</organism>
<accession>A0A068WWE0</accession>
<reference evidence="2 3" key="1">
    <citation type="journal article" date="2013" name="Nature">
        <title>The genomes of four tapeworm species reveal adaptations to parasitism.</title>
        <authorList>
            <person name="Tsai I.J."/>
            <person name="Zarowiecki M."/>
            <person name="Holroyd N."/>
            <person name="Garciarrubio A."/>
            <person name="Sanchez-Flores A."/>
            <person name="Brooks K.L."/>
            <person name="Tracey A."/>
            <person name="Bobes R.J."/>
            <person name="Fragoso G."/>
            <person name="Sciutto E."/>
            <person name="Aslett M."/>
            <person name="Beasley H."/>
            <person name="Bennett H.M."/>
            <person name="Cai J."/>
            <person name="Camicia F."/>
            <person name="Clark R."/>
            <person name="Cucher M."/>
            <person name="De Silva N."/>
            <person name="Day T.A."/>
            <person name="Deplazes P."/>
            <person name="Estrada K."/>
            <person name="Fernandez C."/>
            <person name="Holland P.W."/>
            <person name="Hou J."/>
            <person name="Hu S."/>
            <person name="Huckvale T."/>
            <person name="Hung S.S."/>
            <person name="Kamenetzky L."/>
            <person name="Keane J.A."/>
            <person name="Kiss F."/>
            <person name="Koziol U."/>
            <person name="Lambert O."/>
            <person name="Liu K."/>
            <person name="Luo X."/>
            <person name="Luo Y."/>
            <person name="Macchiaroli N."/>
            <person name="Nichol S."/>
            <person name="Paps J."/>
            <person name="Parkinson J."/>
            <person name="Pouchkina-Stantcheva N."/>
            <person name="Riddiford N."/>
            <person name="Rosenzvit M."/>
            <person name="Salinas G."/>
            <person name="Wasmuth J.D."/>
            <person name="Zamanian M."/>
            <person name="Zheng Y."/>
            <person name="Cai X."/>
            <person name="Soberon X."/>
            <person name="Olson P.D."/>
            <person name="Laclette J.P."/>
            <person name="Brehm K."/>
            <person name="Berriman M."/>
            <person name="Garciarrubio A."/>
            <person name="Bobes R.J."/>
            <person name="Fragoso G."/>
            <person name="Sanchez-Flores A."/>
            <person name="Estrada K."/>
            <person name="Cevallos M.A."/>
            <person name="Morett E."/>
            <person name="Gonzalez V."/>
            <person name="Portillo T."/>
            <person name="Ochoa-Leyva A."/>
            <person name="Jose M.V."/>
            <person name="Sciutto E."/>
            <person name="Landa A."/>
            <person name="Jimenez L."/>
            <person name="Valdes V."/>
            <person name="Carrero J.C."/>
            <person name="Larralde C."/>
            <person name="Morales-Montor J."/>
            <person name="Limon-Lason J."/>
            <person name="Soberon X."/>
            <person name="Laclette J.P."/>
        </authorList>
    </citation>
    <scope>NUCLEOTIDE SEQUENCE [LARGE SCALE GENOMIC DNA]</scope>
</reference>
<evidence type="ECO:0000256" key="1">
    <source>
        <dbReference type="SAM" id="SignalP"/>
    </source>
</evidence>
<feature type="chain" id="PRO_5041035726" evidence="1">
    <location>
        <begin position="25"/>
        <end position="111"/>
    </location>
</feature>
<dbReference type="AlphaFoldDB" id="A0A068WWE0"/>
<feature type="signal peptide" evidence="1">
    <location>
        <begin position="1"/>
        <end position="24"/>
    </location>
</feature>